<keyword evidence="3" id="KW-1185">Reference proteome</keyword>
<sequence>MPSRSPSPVPETPTLASANTPISPPTDTPIDDGTSSPLPLHSNLDKLKACRTRKAKHGNTAIPNLQLKPHSTRRKHVEDDPDNQLIHHMRVQYHKSWGTITKALNGKCLKAGEAERWTEAAVYGRFVRNGERIAGALGEIGFNPRDYMHLKGELQRAPEAFSHNVSGGKATGSGLTLGSGAGRLRVRNEGDMEDRANWHVAMKGNVREELNTVEMSEEVVKAVEITAGHFWTEVADQLHRQTGRLYEPRAVESRYRAI</sequence>
<name>A0A6A5T7U3_9PLEO</name>
<feature type="compositionally biased region" description="Pro residues" evidence="1">
    <location>
        <begin position="1"/>
        <end position="11"/>
    </location>
</feature>
<dbReference type="Proteomes" id="UP000800035">
    <property type="component" value="Unassembled WGS sequence"/>
</dbReference>
<organism evidence="2 3">
    <name type="scientific">Byssothecium circinans</name>
    <dbReference type="NCBI Taxonomy" id="147558"/>
    <lineage>
        <taxon>Eukaryota</taxon>
        <taxon>Fungi</taxon>
        <taxon>Dikarya</taxon>
        <taxon>Ascomycota</taxon>
        <taxon>Pezizomycotina</taxon>
        <taxon>Dothideomycetes</taxon>
        <taxon>Pleosporomycetidae</taxon>
        <taxon>Pleosporales</taxon>
        <taxon>Massarineae</taxon>
        <taxon>Massarinaceae</taxon>
        <taxon>Byssothecium</taxon>
    </lineage>
</organism>
<proteinExistence type="predicted"/>
<evidence type="ECO:0000313" key="3">
    <source>
        <dbReference type="Proteomes" id="UP000800035"/>
    </source>
</evidence>
<gene>
    <name evidence="2" type="ORF">CC80DRAFT_485141</name>
</gene>
<reference evidence="2" key="1">
    <citation type="journal article" date="2020" name="Stud. Mycol.">
        <title>101 Dothideomycetes genomes: a test case for predicting lifestyles and emergence of pathogens.</title>
        <authorList>
            <person name="Haridas S."/>
            <person name="Albert R."/>
            <person name="Binder M."/>
            <person name="Bloem J."/>
            <person name="Labutti K."/>
            <person name="Salamov A."/>
            <person name="Andreopoulos B."/>
            <person name="Baker S."/>
            <person name="Barry K."/>
            <person name="Bills G."/>
            <person name="Bluhm B."/>
            <person name="Cannon C."/>
            <person name="Castanera R."/>
            <person name="Culley D."/>
            <person name="Daum C."/>
            <person name="Ezra D."/>
            <person name="Gonzalez J."/>
            <person name="Henrissat B."/>
            <person name="Kuo A."/>
            <person name="Liang C."/>
            <person name="Lipzen A."/>
            <person name="Lutzoni F."/>
            <person name="Magnuson J."/>
            <person name="Mondo S."/>
            <person name="Nolan M."/>
            <person name="Ohm R."/>
            <person name="Pangilinan J."/>
            <person name="Park H.-J."/>
            <person name="Ramirez L."/>
            <person name="Alfaro M."/>
            <person name="Sun H."/>
            <person name="Tritt A."/>
            <person name="Yoshinaga Y."/>
            <person name="Zwiers L.-H."/>
            <person name="Turgeon B."/>
            <person name="Goodwin S."/>
            <person name="Spatafora J."/>
            <person name="Crous P."/>
            <person name="Grigoriev I."/>
        </authorList>
    </citation>
    <scope>NUCLEOTIDE SEQUENCE</scope>
    <source>
        <strain evidence="2">CBS 675.92</strain>
    </source>
</reference>
<evidence type="ECO:0000313" key="2">
    <source>
        <dbReference type="EMBL" id="KAF1949025.1"/>
    </source>
</evidence>
<accession>A0A6A5T7U3</accession>
<feature type="region of interest" description="Disordered" evidence="1">
    <location>
        <begin position="1"/>
        <end position="42"/>
    </location>
</feature>
<dbReference type="OrthoDB" id="3438274at2759"/>
<evidence type="ECO:0000256" key="1">
    <source>
        <dbReference type="SAM" id="MobiDB-lite"/>
    </source>
</evidence>
<dbReference type="EMBL" id="ML977043">
    <property type="protein sequence ID" value="KAF1949025.1"/>
    <property type="molecule type" value="Genomic_DNA"/>
</dbReference>
<protein>
    <submittedName>
        <fullName evidence="2">Uncharacterized protein</fullName>
    </submittedName>
</protein>
<dbReference type="AlphaFoldDB" id="A0A6A5T7U3"/>